<evidence type="ECO:0000256" key="4">
    <source>
        <dbReference type="ARBA" id="ARBA00022618"/>
    </source>
</evidence>
<evidence type="ECO:0000256" key="1">
    <source>
        <dbReference type="ARBA" id="ARBA00004370"/>
    </source>
</evidence>
<keyword evidence="3 9" id="KW-0997">Cell inner membrane</keyword>
<dbReference type="InterPro" id="IPR034746">
    <property type="entry name" value="POTRA"/>
</dbReference>
<keyword evidence="2 9" id="KW-1003">Cell membrane</keyword>
<evidence type="ECO:0000256" key="9">
    <source>
        <dbReference type="HAMAP-Rule" id="MF_00911"/>
    </source>
</evidence>
<dbReference type="GO" id="GO:0090529">
    <property type="term" value="P:cell septum assembly"/>
    <property type="evidence" value="ECO:0007669"/>
    <property type="project" value="InterPro"/>
</dbReference>
<dbReference type="Pfam" id="PF08478">
    <property type="entry name" value="POTRA_1"/>
    <property type="match status" value="1"/>
</dbReference>
<dbReference type="Proteomes" id="UP000064243">
    <property type="component" value="Unassembled WGS sequence"/>
</dbReference>
<comment type="caution">
    <text evidence="11">The sequence shown here is derived from an EMBL/GenBank/DDBJ whole genome shotgun (WGS) entry which is preliminary data.</text>
</comment>
<dbReference type="InterPro" id="IPR026579">
    <property type="entry name" value="FtsQ"/>
</dbReference>
<evidence type="ECO:0000256" key="7">
    <source>
        <dbReference type="ARBA" id="ARBA00023136"/>
    </source>
</evidence>
<feature type="domain" description="POTRA" evidence="10">
    <location>
        <begin position="24"/>
        <end position="93"/>
    </location>
</feature>
<evidence type="ECO:0000313" key="11">
    <source>
        <dbReference type="EMBL" id="KVW96261.1"/>
    </source>
</evidence>
<accession>A0A106BPJ4</accession>
<gene>
    <name evidence="9" type="primary">ftsQ</name>
    <name evidence="11" type="ORF">ABW22_08105</name>
</gene>
<comment type="similarity">
    <text evidence="9">Belongs to the FtsQ/DivIB family. FtsQ subfamily.</text>
</comment>
<dbReference type="Gene3D" id="3.40.50.11690">
    <property type="entry name" value="Cell division protein FtsQ/DivIB"/>
    <property type="match status" value="1"/>
</dbReference>
<evidence type="ECO:0000256" key="6">
    <source>
        <dbReference type="ARBA" id="ARBA00022989"/>
    </source>
</evidence>
<dbReference type="InterPro" id="IPR005548">
    <property type="entry name" value="Cell_div_FtsQ/DivIB_C"/>
</dbReference>
<proteinExistence type="inferred from homology"/>
<keyword evidence="4 9" id="KW-0132">Cell division</keyword>
<keyword evidence="8 9" id="KW-0131">Cell cycle</keyword>
<dbReference type="STRING" id="1123392.GCA_000376425_00645"/>
<keyword evidence="12" id="KW-1185">Reference proteome</keyword>
<comment type="function">
    <text evidence="9">Essential cell division protein. May link together the upstream cell division proteins, which are predominantly cytoplasmic, with the downstream cell division proteins, which are predominantly periplasmic. May control correct divisome assembly.</text>
</comment>
<dbReference type="PATRIC" id="fig|36861.3.peg.1271"/>
<comment type="subcellular location">
    <subcellularLocation>
        <location evidence="9">Cell inner membrane</location>
        <topology evidence="9">Single-pass type II membrane protein</topology>
    </subcellularLocation>
    <subcellularLocation>
        <location evidence="1">Membrane</location>
    </subcellularLocation>
    <text evidence="9">Localizes to the division septum.</text>
</comment>
<evidence type="ECO:0000256" key="3">
    <source>
        <dbReference type="ARBA" id="ARBA00022519"/>
    </source>
</evidence>
<dbReference type="InterPro" id="IPR045335">
    <property type="entry name" value="FtsQ_C_sf"/>
</dbReference>
<keyword evidence="7 9" id="KW-0472">Membrane</keyword>
<dbReference type="HAMAP" id="MF_00911">
    <property type="entry name" value="FtsQ_subfam"/>
    <property type="match status" value="1"/>
</dbReference>
<comment type="subunit">
    <text evidence="9">Part of a complex composed of FtsB, FtsL and FtsQ.</text>
</comment>
<dbReference type="PANTHER" id="PTHR35851">
    <property type="entry name" value="CELL DIVISION PROTEIN FTSQ"/>
    <property type="match status" value="1"/>
</dbReference>
<keyword evidence="6 9" id="KW-1133">Transmembrane helix</keyword>
<sequence length="239" mass="26482">MLTWGALGLLAYGTTSWVVAQPWFALRNIEVKTPVAHVTEAQIRLVAERQVRGTFFTVDLESVRNSLEKLPWVREARVERRWPDTLAVSLTEHVPLARWNDNALVNEAGEVFVAAANTRLPRLSGPEDSSAEVVAAYRRHHAALAPLGMAIDELRLSPRRAWRLKLGNGMTLALGREQTDARLTRFVALYPRLFGTQATAQADAAPPAPITPVTVDLRYPDGFAVRMPDGVSPFKPNET</sequence>
<dbReference type="EMBL" id="LDUG01000020">
    <property type="protein sequence ID" value="KVW96261.1"/>
    <property type="molecule type" value="Genomic_DNA"/>
</dbReference>
<dbReference type="InterPro" id="IPR013685">
    <property type="entry name" value="POTRA_FtsQ_type"/>
</dbReference>
<dbReference type="PROSITE" id="PS51779">
    <property type="entry name" value="POTRA"/>
    <property type="match status" value="1"/>
</dbReference>
<reference evidence="11 12" key="1">
    <citation type="journal article" date="2015" name="Appl. Environ. Microbiol.">
        <title>Aerobic and Anaerobic Thiosulfate Oxidation by a Cold-Adapted, Subglacial Chemoautotroph.</title>
        <authorList>
            <person name="Harrold Z.R."/>
            <person name="Skidmore M.L."/>
            <person name="Hamilton T.L."/>
            <person name="Desch L."/>
            <person name="Amada K."/>
            <person name="van Gelder W."/>
            <person name="Glover K."/>
            <person name="Roden E.E."/>
            <person name="Boyd E.S."/>
        </authorList>
    </citation>
    <scope>NUCLEOTIDE SEQUENCE [LARGE SCALE GENOMIC DNA]</scope>
    <source>
        <strain evidence="11 12">RG</strain>
    </source>
</reference>
<evidence type="ECO:0000259" key="10">
    <source>
        <dbReference type="PROSITE" id="PS51779"/>
    </source>
</evidence>
<organism evidence="11 12">
    <name type="scientific">Thiobacillus denitrificans</name>
    <dbReference type="NCBI Taxonomy" id="36861"/>
    <lineage>
        <taxon>Bacteria</taxon>
        <taxon>Pseudomonadati</taxon>
        <taxon>Pseudomonadota</taxon>
        <taxon>Betaproteobacteria</taxon>
        <taxon>Nitrosomonadales</taxon>
        <taxon>Thiobacillaceae</taxon>
        <taxon>Thiobacillus</taxon>
    </lineage>
</organism>
<dbReference type="AlphaFoldDB" id="A0A106BPJ4"/>
<name>A0A106BPJ4_THIDE</name>
<dbReference type="GO" id="GO:0005886">
    <property type="term" value="C:plasma membrane"/>
    <property type="evidence" value="ECO:0007669"/>
    <property type="project" value="UniProtKB-SubCell"/>
</dbReference>
<evidence type="ECO:0000256" key="5">
    <source>
        <dbReference type="ARBA" id="ARBA00022692"/>
    </source>
</evidence>
<dbReference type="GO" id="GO:0043093">
    <property type="term" value="P:FtsZ-dependent cytokinesis"/>
    <property type="evidence" value="ECO:0007669"/>
    <property type="project" value="UniProtKB-UniRule"/>
</dbReference>
<evidence type="ECO:0000256" key="2">
    <source>
        <dbReference type="ARBA" id="ARBA00022475"/>
    </source>
</evidence>
<evidence type="ECO:0000256" key="8">
    <source>
        <dbReference type="ARBA" id="ARBA00023306"/>
    </source>
</evidence>
<protein>
    <recommendedName>
        <fullName evidence="9">Cell division protein FtsQ</fullName>
    </recommendedName>
</protein>
<dbReference type="GO" id="GO:0032153">
    <property type="term" value="C:cell division site"/>
    <property type="evidence" value="ECO:0007669"/>
    <property type="project" value="UniProtKB-UniRule"/>
</dbReference>
<evidence type="ECO:0000313" key="12">
    <source>
        <dbReference type="Proteomes" id="UP000064243"/>
    </source>
</evidence>
<dbReference type="Pfam" id="PF03799">
    <property type="entry name" value="FtsQ_DivIB_C"/>
    <property type="match status" value="1"/>
</dbReference>
<dbReference type="PANTHER" id="PTHR35851:SF1">
    <property type="entry name" value="CELL DIVISION PROTEIN FTSQ"/>
    <property type="match status" value="1"/>
</dbReference>
<dbReference type="Gene3D" id="3.10.20.310">
    <property type="entry name" value="membrane protein fhac"/>
    <property type="match status" value="1"/>
</dbReference>
<keyword evidence="5 9" id="KW-0812">Transmembrane</keyword>